<dbReference type="GeneID" id="26840577"/>
<sequence length="267" mass="29662">MDKTMADKSKFALITGASNGIGLELARIFAKNNYGIIAVARNKDKLEILKEELQNYGSEVHLLTADLSDFNEIKRIHAEVESNNWNIDTLVINAGQGLGGDFIENSKLEKELEIIRLNVDSYVHLSKIFIPRLIERGGGKVLMTSSLSGTTPIPYEAVYGATKAFVNSFFWAVRNELKGKGVDMTLLMPGATETNFFKNAGLAESLIGAGEKDDARDVAERAWYALQSGHEYVYGSEKAEYEGDVLNRIQSELQKAQRHRIVSEIKK</sequence>
<comment type="similarity">
    <text evidence="1">Belongs to the short-chain dehydrogenases/reductases (SDR) family.</text>
</comment>
<dbReference type="SUPFAM" id="SSF51735">
    <property type="entry name" value="NAD(P)-binding Rossmann-fold domains"/>
    <property type="match status" value="1"/>
</dbReference>
<keyword evidence="7" id="KW-1185">Reference proteome</keyword>
<dbReference type="InterPro" id="IPR002347">
    <property type="entry name" value="SDR_fam"/>
</dbReference>
<proteinExistence type="inferred from homology"/>
<evidence type="ECO:0000259" key="5">
    <source>
        <dbReference type="PROSITE" id="PS50006"/>
    </source>
</evidence>
<dbReference type="PIRSF" id="PIRSF000126">
    <property type="entry name" value="11-beta-HSD1"/>
    <property type="match status" value="1"/>
</dbReference>
<keyword evidence="2" id="KW-0521">NADP</keyword>
<dbReference type="RefSeq" id="XP_015466795.1">
    <property type="nucleotide sequence ID" value="XM_015612397.1"/>
</dbReference>
<evidence type="ECO:0000256" key="4">
    <source>
        <dbReference type="SAM" id="Coils"/>
    </source>
</evidence>
<name>A0A0V1PX97_9ASCO</name>
<organism evidence="6 7">
    <name type="scientific">Debaryomyces fabryi</name>
    <dbReference type="NCBI Taxonomy" id="58627"/>
    <lineage>
        <taxon>Eukaryota</taxon>
        <taxon>Fungi</taxon>
        <taxon>Dikarya</taxon>
        <taxon>Ascomycota</taxon>
        <taxon>Saccharomycotina</taxon>
        <taxon>Pichiomycetes</taxon>
        <taxon>Debaryomycetaceae</taxon>
        <taxon>Debaryomyces</taxon>
    </lineage>
</organism>
<dbReference type="InterPro" id="IPR020904">
    <property type="entry name" value="Sc_DH/Rdtase_CS"/>
</dbReference>
<dbReference type="PANTHER" id="PTHR42901">
    <property type="entry name" value="ALCOHOL DEHYDROGENASE"/>
    <property type="match status" value="1"/>
</dbReference>
<gene>
    <name evidence="6" type="ORF">AC631_03568</name>
</gene>
<comment type="caution">
    <text evidence="6">The sequence shown here is derived from an EMBL/GenBank/DDBJ whole genome shotgun (WGS) entry which is preliminary data.</text>
</comment>
<dbReference type="InterPro" id="IPR036291">
    <property type="entry name" value="NAD(P)-bd_dom_sf"/>
</dbReference>
<dbReference type="Proteomes" id="UP000054251">
    <property type="component" value="Unassembled WGS sequence"/>
</dbReference>
<protein>
    <recommendedName>
        <fullName evidence="5">FHA domain-containing protein</fullName>
    </recommendedName>
</protein>
<dbReference type="PANTHER" id="PTHR42901:SF1">
    <property type="entry name" value="ALCOHOL DEHYDROGENASE"/>
    <property type="match status" value="1"/>
</dbReference>
<dbReference type="EMBL" id="LMYN01000078">
    <property type="protein sequence ID" value="KSA00693.1"/>
    <property type="molecule type" value="Genomic_DNA"/>
</dbReference>
<dbReference type="Pfam" id="PF00106">
    <property type="entry name" value="adh_short"/>
    <property type="match status" value="1"/>
</dbReference>
<dbReference type="PROSITE" id="PS50006">
    <property type="entry name" value="FHA_DOMAIN"/>
    <property type="match status" value="1"/>
</dbReference>
<evidence type="ECO:0000256" key="1">
    <source>
        <dbReference type="ARBA" id="ARBA00006484"/>
    </source>
</evidence>
<keyword evidence="4" id="KW-0175">Coiled coil</keyword>
<reference evidence="6 7" key="1">
    <citation type="submission" date="2015-11" db="EMBL/GenBank/DDBJ databases">
        <title>The genome of Debaryomyces fabryi.</title>
        <authorList>
            <person name="Tafer H."/>
            <person name="Lopandic K."/>
        </authorList>
    </citation>
    <scope>NUCLEOTIDE SEQUENCE [LARGE SCALE GENOMIC DNA]</scope>
    <source>
        <strain evidence="6 7">CBS 789</strain>
    </source>
</reference>
<keyword evidence="3" id="KW-0560">Oxidoreductase</keyword>
<dbReference type="Gene3D" id="3.40.50.720">
    <property type="entry name" value="NAD(P)-binding Rossmann-like Domain"/>
    <property type="match status" value="1"/>
</dbReference>
<feature type="domain" description="FHA" evidence="5">
    <location>
        <begin position="37"/>
        <end position="108"/>
    </location>
</feature>
<evidence type="ECO:0000256" key="2">
    <source>
        <dbReference type="ARBA" id="ARBA00022857"/>
    </source>
</evidence>
<accession>A0A0V1PX97</accession>
<feature type="coiled-coil region" evidence="4">
    <location>
        <begin position="39"/>
        <end position="66"/>
    </location>
</feature>
<dbReference type="GO" id="GO:0016491">
    <property type="term" value="F:oxidoreductase activity"/>
    <property type="evidence" value="ECO:0007669"/>
    <property type="project" value="UniProtKB-KW"/>
</dbReference>
<dbReference type="PROSITE" id="PS00061">
    <property type="entry name" value="ADH_SHORT"/>
    <property type="match status" value="1"/>
</dbReference>
<dbReference type="OrthoDB" id="153074at2759"/>
<evidence type="ECO:0000256" key="3">
    <source>
        <dbReference type="ARBA" id="ARBA00023002"/>
    </source>
</evidence>
<evidence type="ECO:0000313" key="6">
    <source>
        <dbReference type="EMBL" id="KSA00693.1"/>
    </source>
</evidence>
<dbReference type="InterPro" id="IPR000253">
    <property type="entry name" value="FHA_dom"/>
</dbReference>
<evidence type="ECO:0000313" key="7">
    <source>
        <dbReference type="Proteomes" id="UP000054251"/>
    </source>
</evidence>
<dbReference type="PRINTS" id="PR00081">
    <property type="entry name" value="GDHRDH"/>
</dbReference>
<dbReference type="AlphaFoldDB" id="A0A0V1PX97"/>